<comment type="catalytic activity">
    <reaction evidence="16">
        <text>1,2-dioctanoyl-sn-glycero-3-phospho-(1D-myo-inositol-5-phosphate) + H2O = 1,2-dioctanoyl-sn-glycero-3-phospho-(1D-myo-inositol) + phosphate</text>
        <dbReference type="Rhea" id="RHEA:42308"/>
        <dbReference type="ChEBI" id="CHEBI:15377"/>
        <dbReference type="ChEBI" id="CHEBI:43474"/>
        <dbReference type="ChEBI" id="CHEBI:65221"/>
        <dbReference type="ChEBI" id="CHEBI:78911"/>
    </reaction>
    <physiologicalReaction direction="left-to-right" evidence="16">
        <dbReference type="Rhea" id="RHEA:42309"/>
    </physiologicalReaction>
</comment>
<evidence type="ECO:0000259" key="19">
    <source>
        <dbReference type="PROSITE" id="PS50056"/>
    </source>
</evidence>
<dbReference type="Gene3D" id="3.90.190.10">
    <property type="entry name" value="Protein tyrosine phosphatase superfamily"/>
    <property type="match status" value="1"/>
</dbReference>
<evidence type="ECO:0000256" key="8">
    <source>
        <dbReference type="ARBA" id="ARBA00023209"/>
    </source>
</evidence>
<reference evidence="21" key="1">
    <citation type="submission" date="2015-02" db="EMBL/GenBank/DDBJ databases">
        <title>Genome sequencing for Strongylocentrotus purpuratus.</title>
        <authorList>
            <person name="Murali S."/>
            <person name="Liu Y."/>
            <person name="Vee V."/>
            <person name="English A."/>
            <person name="Wang M."/>
            <person name="Skinner E."/>
            <person name="Han Y."/>
            <person name="Muzny D.M."/>
            <person name="Worley K.C."/>
            <person name="Gibbs R.A."/>
        </authorList>
    </citation>
    <scope>NUCLEOTIDE SEQUENCE</scope>
</reference>
<dbReference type="GeneID" id="755068"/>
<comment type="pathway">
    <text evidence="2">Lipid metabolism.</text>
</comment>
<evidence type="ECO:0000256" key="4">
    <source>
        <dbReference type="ARBA" id="ARBA00022801"/>
    </source>
</evidence>
<dbReference type="InterPro" id="IPR029021">
    <property type="entry name" value="Prot-tyrosine_phosphatase-like"/>
</dbReference>
<protein>
    <recommendedName>
        <fullName evidence="17">Phosphatidylglycerophosphatase and protein-tyrosine phosphatase 1</fullName>
        <ecNumber evidence="11">3.1.3.27</ecNumber>
    </recommendedName>
</protein>
<dbReference type="InterPro" id="IPR020422">
    <property type="entry name" value="TYR_PHOSPHATASE_DUAL_dom"/>
</dbReference>
<name>A0A7M7NCD3_STRPU</name>
<dbReference type="InterPro" id="IPR016130">
    <property type="entry name" value="Tyr_Pase_AS"/>
</dbReference>
<dbReference type="EnsemblMetazoa" id="XM_030977200">
    <property type="protein sequence ID" value="XP_030833060"/>
    <property type="gene ID" value="LOC755068"/>
</dbReference>
<keyword evidence="8" id="KW-0594">Phospholipid biosynthesis</keyword>
<comment type="catalytic activity">
    <reaction evidence="15">
        <text>1,2-di-(9Z-octadecenoyl)-sn-glycero-3-phospho-(1'-sn-glycerol-3'-phosphate) + H2O = 1,2-di-(9Z-octadecenoyl)-sn-glycero-3-phospho-(1'-sn-glycerol) + phosphate</text>
        <dbReference type="Rhea" id="RHEA:42304"/>
        <dbReference type="ChEBI" id="CHEBI:15377"/>
        <dbReference type="ChEBI" id="CHEBI:43474"/>
        <dbReference type="ChEBI" id="CHEBI:75163"/>
        <dbReference type="ChEBI" id="CHEBI:78907"/>
    </reaction>
    <physiologicalReaction direction="left-to-right" evidence="15">
        <dbReference type="Rhea" id="RHEA:42305"/>
    </physiologicalReaction>
</comment>
<organism evidence="20 21">
    <name type="scientific">Strongylocentrotus purpuratus</name>
    <name type="common">Purple sea urchin</name>
    <dbReference type="NCBI Taxonomy" id="7668"/>
    <lineage>
        <taxon>Eukaryota</taxon>
        <taxon>Metazoa</taxon>
        <taxon>Echinodermata</taxon>
        <taxon>Eleutherozoa</taxon>
        <taxon>Echinozoa</taxon>
        <taxon>Echinoidea</taxon>
        <taxon>Euechinoidea</taxon>
        <taxon>Echinacea</taxon>
        <taxon>Camarodonta</taxon>
        <taxon>Echinidea</taxon>
        <taxon>Strongylocentrotidae</taxon>
        <taxon>Strongylocentrotus</taxon>
    </lineage>
</organism>
<evidence type="ECO:0000256" key="2">
    <source>
        <dbReference type="ARBA" id="ARBA00005189"/>
    </source>
</evidence>
<keyword evidence="21" id="KW-1185">Reference proteome</keyword>
<dbReference type="GO" id="GO:0008654">
    <property type="term" value="P:phospholipid biosynthetic process"/>
    <property type="evidence" value="ECO:0007669"/>
    <property type="project" value="UniProtKB-KW"/>
</dbReference>
<evidence type="ECO:0000313" key="20">
    <source>
        <dbReference type="EnsemblMetazoa" id="XP_030833060"/>
    </source>
</evidence>
<dbReference type="InterPro" id="IPR042165">
    <property type="entry name" value="PTPMT1"/>
</dbReference>
<dbReference type="RefSeq" id="XP_030833060.1">
    <property type="nucleotide sequence ID" value="XM_030977200.1"/>
</dbReference>
<dbReference type="SUPFAM" id="SSF52799">
    <property type="entry name" value="(Phosphotyrosine protein) phosphatases II"/>
    <property type="match status" value="1"/>
</dbReference>
<evidence type="ECO:0000259" key="18">
    <source>
        <dbReference type="PROSITE" id="PS50054"/>
    </source>
</evidence>
<keyword evidence="5" id="KW-0904">Protein phosphatase</keyword>
<dbReference type="SMART" id="SM00195">
    <property type="entry name" value="DSPc"/>
    <property type="match status" value="1"/>
</dbReference>
<evidence type="ECO:0000256" key="11">
    <source>
        <dbReference type="ARBA" id="ARBA00024224"/>
    </source>
</evidence>
<feature type="domain" description="Tyrosine specific protein phosphatases" evidence="19">
    <location>
        <begin position="76"/>
        <end position="145"/>
    </location>
</feature>
<dbReference type="PROSITE" id="PS00383">
    <property type="entry name" value="TYR_PHOSPHATASE_1"/>
    <property type="match status" value="1"/>
</dbReference>
<comment type="subcellular location">
    <subcellularLocation>
        <location evidence="1">Membrane</location>
    </subcellularLocation>
</comment>
<evidence type="ECO:0000256" key="3">
    <source>
        <dbReference type="ARBA" id="ARBA00022516"/>
    </source>
</evidence>
<proteinExistence type="predicted"/>
<dbReference type="Proteomes" id="UP000007110">
    <property type="component" value="Unassembled WGS sequence"/>
</dbReference>
<dbReference type="AlphaFoldDB" id="A0A7M7NCD3"/>
<evidence type="ECO:0000256" key="12">
    <source>
        <dbReference type="ARBA" id="ARBA00050944"/>
    </source>
</evidence>
<evidence type="ECO:0000313" key="21">
    <source>
        <dbReference type="Proteomes" id="UP000007110"/>
    </source>
</evidence>
<evidence type="ECO:0000256" key="9">
    <source>
        <dbReference type="ARBA" id="ARBA00023264"/>
    </source>
</evidence>
<dbReference type="EC" id="3.1.3.27" evidence="11"/>
<reference evidence="20" key="2">
    <citation type="submission" date="2021-01" db="UniProtKB">
        <authorList>
            <consortium name="EnsemblMetazoa"/>
        </authorList>
    </citation>
    <scope>IDENTIFICATION</scope>
</reference>
<dbReference type="InterPro" id="IPR000387">
    <property type="entry name" value="Tyr_Pase_dom"/>
</dbReference>
<evidence type="ECO:0000256" key="7">
    <source>
        <dbReference type="ARBA" id="ARBA00023136"/>
    </source>
</evidence>
<dbReference type="InterPro" id="IPR000340">
    <property type="entry name" value="Dual-sp_phosphatase_cat-dom"/>
</dbReference>
<dbReference type="PROSITE" id="PS50054">
    <property type="entry name" value="TYR_PHOSPHATASE_DUAL"/>
    <property type="match status" value="1"/>
</dbReference>
<dbReference type="GO" id="GO:0004721">
    <property type="term" value="F:phosphoprotein phosphatase activity"/>
    <property type="evidence" value="ECO:0007669"/>
    <property type="project" value="UniProtKB-KW"/>
</dbReference>
<evidence type="ECO:0000256" key="16">
    <source>
        <dbReference type="ARBA" id="ARBA00052780"/>
    </source>
</evidence>
<keyword evidence="6" id="KW-0443">Lipid metabolism</keyword>
<feature type="domain" description="Tyrosine-protein phosphatase" evidence="18">
    <location>
        <begin position="6"/>
        <end position="156"/>
    </location>
</feature>
<comment type="catalytic activity">
    <reaction evidence="14">
        <text>1,2-dibutyryl-sn-glycero-3-phospho-(1D-myo-inositol-5-phosphate) + H2O = 1,2-dibutyryl-sn-glycero-3-phospho-(1D-myo-inositol) + phosphate</text>
        <dbReference type="Rhea" id="RHEA:42584"/>
        <dbReference type="ChEBI" id="CHEBI:15377"/>
        <dbReference type="ChEBI" id="CHEBI:43474"/>
        <dbReference type="ChEBI" id="CHEBI:82605"/>
        <dbReference type="ChEBI" id="CHEBI:82606"/>
    </reaction>
    <physiologicalReaction direction="left-to-right" evidence="14">
        <dbReference type="Rhea" id="RHEA:42585"/>
    </physiologicalReaction>
</comment>
<dbReference type="PROSITE" id="PS50056">
    <property type="entry name" value="TYR_PHOSPHATASE_2"/>
    <property type="match status" value="1"/>
</dbReference>
<dbReference type="GO" id="GO:0008962">
    <property type="term" value="F:phosphatidylglycerophosphatase activity"/>
    <property type="evidence" value="ECO:0007669"/>
    <property type="project" value="UniProtKB-EC"/>
</dbReference>
<keyword evidence="4" id="KW-0378">Hydrolase</keyword>
<dbReference type="GO" id="GO:0005737">
    <property type="term" value="C:cytoplasm"/>
    <property type="evidence" value="ECO:0007669"/>
    <property type="project" value="UniProtKB-ARBA"/>
</dbReference>
<comment type="pathway">
    <text evidence="10">Phospholipid metabolism; phosphatidylglycerol biosynthesis; phosphatidylglycerol from CDP-diacylglycerol: step 2/2.</text>
</comment>
<keyword evidence="9" id="KW-1208">Phospholipid metabolism</keyword>
<evidence type="ECO:0000256" key="13">
    <source>
        <dbReference type="ARBA" id="ARBA00051818"/>
    </source>
</evidence>
<accession>A0A7M7NCD3</accession>
<evidence type="ECO:0000256" key="17">
    <source>
        <dbReference type="ARBA" id="ARBA00069309"/>
    </source>
</evidence>
<evidence type="ECO:0000256" key="1">
    <source>
        <dbReference type="ARBA" id="ARBA00004370"/>
    </source>
</evidence>
<comment type="catalytic activity">
    <reaction evidence="12">
        <text>a 1,2-diacyl-sn-glycero-3-phospho-(1'-sn-glycero-3'-phosphate) + H2O = a 1,2-diacyl-sn-glycero-3-phospho-(1'-sn-glycerol) + phosphate</text>
        <dbReference type="Rhea" id="RHEA:33751"/>
        <dbReference type="ChEBI" id="CHEBI:15377"/>
        <dbReference type="ChEBI" id="CHEBI:43474"/>
        <dbReference type="ChEBI" id="CHEBI:60110"/>
        <dbReference type="ChEBI" id="CHEBI:64716"/>
        <dbReference type="EC" id="3.1.3.27"/>
    </reaction>
    <physiologicalReaction direction="left-to-right" evidence="12">
        <dbReference type="Rhea" id="RHEA:33752"/>
    </physiologicalReaction>
</comment>
<keyword evidence="7" id="KW-0472">Membrane</keyword>
<evidence type="ECO:0000256" key="15">
    <source>
        <dbReference type="ARBA" id="ARBA00052632"/>
    </source>
</evidence>
<evidence type="ECO:0000256" key="10">
    <source>
        <dbReference type="ARBA" id="ARBA00024192"/>
    </source>
</evidence>
<dbReference type="FunFam" id="3.90.190.10:FF:000060">
    <property type="entry name" value="Phosphatidylglycerophosphatase and protein-tyrosine phosphatase 1"/>
    <property type="match status" value="1"/>
</dbReference>
<evidence type="ECO:0000256" key="6">
    <source>
        <dbReference type="ARBA" id="ARBA00023098"/>
    </source>
</evidence>
<dbReference type="PANTHER" id="PTHR46712">
    <property type="entry name" value="PHOSPHATIDYLGLYCEROPHOSPHATASE AND PROTEIN-TYROSINE PHOSPHATASE 1"/>
    <property type="match status" value="1"/>
</dbReference>
<evidence type="ECO:0000256" key="5">
    <source>
        <dbReference type="ARBA" id="ARBA00022912"/>
    </source>
</evidence>
<dbReference type="PANTHER" id="PTHR46712:SF1">
    <property type="entry name" value="PHOSPHATIDYLGLYCEROPHOSPHATASE AND PROTEIN-TYROSINE PHOSPHATASE 1"/>
    <property type="match status" value="1"/>
</dbReference>
<evidence type="ECO:0000256" key="14">
    <source>
        <dbReference type="ARBA" id="ARBA00052505"/>
    </source>
</evidence>
<dbReference type="GO" id="GO:0016020">
    <property type="term" value="C:membrane"/>
    <property type="evidence" value="ECO:0007669"/>
    <property type="project" value="UniProtKB-SubCell"/>
</dbReference>
<comment type="catalytic activity">
    <reaction evidence="13">
        <text>a 1-acyl-2-hexanoyl-sn-glycero-3-phospho-(1D-myo-inositol-5-phosphate) + H2O = a 1-acyl-2-hexanoyl-sn-glycero-3-phospho-(1D-myo-inositol) + phosphate</text>
        <dbReference type="Rhea" id="RHEA:42320"/>
        <dbReference type="ChEBI" id="CHEBI:15377"/>
        <dbReference type="ChEBI" id="CHEBI:43474"/>
        <dbReference type="ChEBI" id="CHEBI:78930"/>
        <dbReference type="ChEBI" id="CHEBI:78931"/>
    </reaction>
    <physiologicalReaction direction="left-to-right" evidence="13">
        <dbReference type="Rhea" id="RHEA:42321"/>
    </physiologicalReaction>
</comment>
<dbReference type="Pfam" id="PF00782">
    <property type="entry name" value="DSPc"/>
    <property type="match status" value="1"/>
</dbReference>
<sequence>MDERFLPQCRLHAHLLLAPYQSAVLNKLKEENVKGVISLNEDHELRRHAPTVEEWKNHGIEHLQLPTVDFTEAPSLEYLERGVEFIQQHANDGSSVYVHCKAGRTRSATLVGCYLMMMNHCTPQEAQTFMEAKRPHILLKDRHFRALYRYYDKHVKKARPNKDKRTSEPQDT</sequence>
<keyword evidence="3" id="KW-0444">Lipid biosynthesis</keyword>